<feature type="domain" description="HTH HARE-type" evidence="2">
    <location>
        <begin position="47"/>
        <end position="112"/>
    </location>
</feature>
<dbReference type="EMBL" id="MHQJ01000025">
    <property type="protein sequence ID" value="OHA01104.1"/>
    <property type="molecule type" value="Genomic_DNA"/>
</dbReference>
<name>A0A1G2KPC3_9BACT</name>
<proteinExistence type="predicted"/>
<dbReference type="InterPro" id="IPR007759">
    <property type="entry name" value="Asxl_HARE-HTH"/>
</dbReference>
<organism evidence="3 4">
    <name type="scientific">Candidatus Sungbacteria bacterium RIFCSPHIGHO2_02_FULL_49_12</name>
    <dbReference type="NCBI Taxonomy" id="1802271"/>
    <lineage>
        <taxon>Bacteria</taxon>
        <taxon>Candidatus Sungiibacteriota</taxon>
    </lineage>
</organism>
<evidence type="ECO:0000313" key="3">
    <source>
        <dbReference type="EMBL" id="OHA01104.1"/>
    </source>
</evidence>
<comment type="caution">
    <text evidence="3">The sequence shown here is derived from an EMBL/GenBank/DDBJ whole genome shotgun (WGS) entry which is preliminary data.</text>
</comment>
<protein>
    <recommendedName>
        <fullName evidence="2">HTH HARE-type domain-containing protein</fullName>
    </recommendedName>
</protein>
<dbReference type="AlphaFoldDB" id="A0A1G2KPC3"/>
<dbReference type="PROSITE" id="PS51913">
    <property type="entry name" value="HTH_HARE"/>
    <property type="match status" value="1"/>
</dbReference>
<dbReference type="GO" id="GO:0006355">
    <property type="term" value="P:regulation of DNA-templated transcription"/>
    <property type="evidence" value="ECO:0007669"/>
    <property type="project" value="InterPro"/>
</dbReference>
<dbReference type="STRING" id="1802271.A3C11_03035"/>
<keyword evidence="1" id="KW-0804">Transcription</keyword>
<reference evidence="3 4" key="1">
    <citation type="journal article" date="2016" name="Nat. Commun.">
        <title>Thousands of microbial genomes shed light on interconnected biogeochemical processes in an aquifer system.</title>
        <authorList>
            <person name="Anantharaman K."/>
            <person name="Brown C.T."/>
            <person name="Hug L.A."/>
            <person name="Sharon I."/>
            <person name="Castelle C.J."/>
            <person name="Probst A.J."/>
            <person name="Thomas B.C."/>
            <person name="Singh A."/>
            <person name="Wilkins M.J."/>
            <person name="Karaoz U."/>
            <person name="Brodie E.L."/>
            <person name="Williams K.H."/>
            <person name="Hubbard S.S."/>
            <person name="Banfield J.F."/>
        </authorList>
    </citation>
    <scope>NUCLEOTIDE SEQUENCE [LARGE SCALE GENOMIC DNA]</scope>
</reference>
<evidence type="ECO:0000259" key="2">
    <source>
        <dbReference type="PROSITE" id="PS51913"/>
    </source>
</evidence>
<evidence type="ECO:0000256" key="1">
    <source>
        <dbReference type="ARBA" id="ARBA00023163"/>
    </source>
</evidence>
<evidence type="ECO:0000313" key="4">
    <source>
        <dbReference type="Proteomes" id="UP000177362"/>
    </source>
</evidence>
<dbReference type="Proteomes" id="UP000177362">
    <property type="component" value="Unassembled WGS sequence"/>
</dbReference>
<dbReference type="InterPro" id="IPR038087">
    <property type="entry name" value="RNAP_delta_N_dom_sf"/>
</dbReference>
<sequence>MADHAEKVLGDRPKDQVLLSYLGTTKQIGTNPYGEYGLVSWPTIRPKGVRDKAYVVLSRSGKPMHFRAIAEAINSLQWTKKPAHHQTVHNELIKANNRFVLVGRGLYALREWGYTPGTVSQVMAEVIKKSGHSLTRQEVVQKVLEHRFVKENTILLNLQNRSIFSKDAEGKYFLA</sequence>
<accession>A0A1G2KPC3</accession>
<dbReference type="Pfam" id="PF05066">
    <property type="entry name" value="HARE-HTH"/>
    <property type="match status" value="1"/>
</dbReference>
<dbReference type="Gene3D" id="1.10.10.1250">
    <property type="entry name" value="RNA polymerase, subunit delta, N-terminal domain"/>
    <property type="match status" value="1"/>
</dbReference>
<gene>
    <name evidence="3" type="ORF">A3C11_03035</name>
</gene>